<dbReference type="RefSeq" id="WP_154533657.1">
    <property type="nucleotide sequence ID" value="NZ_VUNG01000008.1"/>
</dbReference>
<gene>
    <name evidence="3" type="ORF">FYJ73_05265</name>
</gene>
<dbReference type="EMBL" id="VUNG01000008">
    <property type="protein sequence ID" value="MST84080.1"/>
    <property type="molecule type" value="Genomic_DNA"/>
</dbReference>
<comment type="caution">
    <text evidence="3">The sequence shown here is derived from an EMBL/GenBank/DDBJ whole genome shotgun (WGS) entry which is preliminary data.</text>
</comment>
<organism evidence="3 4">
    <name type="scientific">Hallella mizrahii</name>
    <dbReference type="NCBI Taxonomy" id="2606637"/>
    <lineage>
        <taxon>Bacteria</taxon>
        <taxon>Pseudomonadati</taxon>
        <taxon>Bacteroidota</taxon>
        <taxon>Bacteroidia</taxon>
        <taxon>Bacteroidales</taxon>
        <taxon>Prevotellaceae</taxon>
        <taxon>Hallella</taxon>
    </lineage>
</organism>
<keyword evidence="1" id="KW-0732">Signal</keyword>
<name>A0A7K0KF85_9BACT</name>
<accession>A0A7K0KF85</accession>
<keyword evidence="4" id="KW-1185">Reference proteome</keyword>
<evidence type="ECO:0000259" key="2">
    <source>
        <dbReference type="Pfam" id="PF18050"/>
    </source>
</evidence>
<protein>
    <recommendedName>
        <fullName evidence="2">Cyclophilin-like domain-containing protein</fullName>
    </recommendedName>
</protein>
<evidence type="ECO:0000256" key="1">
    <source>
        <dbReference type="SAM" id="SignalP"/>
    </source>
</evidence>
<sequence length="199" mass="21278">MRNYLLTIMTMFFICCSSNGGMQAETLQTGNDMTMYITIAGQTQSITLANNAATQELVERLQNGAVTVTLNSSGGCEIWGPLGFSLPTSNQQMTAQPGDVVLYNGSNICLFYGSNSWSYTRLGKIDGLSESQLRTFLKAGESNITVTLSLTSDATGISNISNESRNTVGTDSRAYTLNGTPASASHKGIVIKDGKKIMK</sequence>
<dbReference type="Gene3D" id="2.40.100.20">
    <property type="match status" value="1"/>
</dbReference>
<feature type="signal peptide" evidence="1">
    <location>
        <begin position="1"/>
        <end position="24"/>
    </location>
</feature>
<reference evidence="3 4" key="1">
    <citation type="submission" date="2019-08" db="EMBL/GenBank/DDBJ databases">
        <title>In-depth cultivation of the pig gut microbiome towards novel bacterial diversity and tailored functional studies.</title>
        <authorList>
            <person name="Wylensek D."/>
            <person name="Hitch T.C.A."/>
            <person name="Clavel T."/>
        </authorList>
    </citation>
    <scope>NUCLEOTIDE SEQUENCE [LARGE SCALE GENOMIC DNA]</scope>
    <source>
        <strain evidence="3 4">LKV-178-WT-2A</strain>
    </source>
</reference>
<dbReference type="InterPro" id="IPR041183">
    <property type="entry name" value="Cyclophilin-like"/>
</dbReference>
<dbReference type="Proteomes" id="UP000438914">
    <property type="component" value="Unassembled WGS sequence"/>
</dbReference>
<dbReference type="InterPro" id="IPR029000">
    <property type="entry name" value="Cyclophilin-like_dom_sf"/>
</dbReference>
<evidence type="ECO:0000313" key="4">
    <source>
        <dbReference type="Proteomes" id="UP000438914"/>
    </source>
</evidence>
<feature type="chain" id="PRO_5029754371" description="Cyclophilin-like domain-containing protein" evidence="1">
    <location>
        <begin position="25"/>
        <end position="199"/>
    </location>
</feature>
<proteinExistence type="predicted"/>
<dbReference type="Pfam" id="PF18050">
    <property type="entry name" value="Cyclophil_like2"/>
    <property type="match status" value="1"/>
</dbReference>
<feature type="domain" description="Cyclophilin-like" evidence="2">
    <location>
        <begin position="37"/>
        <end position="148"/>
    </location>
</feature>
<evidence type="ECO:0000313" key="3">
    <source>
        <dbReference type="EMBL" id="MST84080.1"/>
    </source>
</evidence>
<dbReference type="SUPFAM" id="SSF50891">
    <property type="entry name" value="Cyclophilin-like"/>
    <property type="match status" value="1"/>
</dbReference>
<dbReference type="AlphaFoldDB" id="A0A7K0KF85"/>